<keyword evidence="1" id="KW-0678">Repressor</keyword>
<dbReference type="InterPro" id="IPR011051">
    <property type="entry name" value="RmlC_Cupin_sf"/>
</dbReference>
<dbReference type="PANTHER" id="PTHR11019:SF159">
    <property type="entry name" value="TRANSCRIPTIONAL REGULATOR-RELATED"/>
    <property type="match status" value="1"/>
</dbReference>
<accession>A0A5C4LPL9</accession>
<dbReference type="SUPFAM" id="SSF46689">
    <property type="entry name" value="Homeodomain-like"/>
    <property type="match status" value="1"/>
</dbReference>
<evidence type="ECO:0000313" key="7">
    <source>
        <dbReference type="Proteomes" id="UP000305267"/>
    </source>
</evidence>
<dbReference type="SMART" id="SM00342">
    <property type="entry name" value="HTH_ARAC"/>
    <property type="match status" value="1"/>
</dbReference>
<keyword evidence="2" id="KW-0805">Transcription regulation</keyword>
<dbReference type="CDD" id="cd06124">
    <property type="entry name" value="cupin_NimR-like_N"/>
    <property type="match status" value="1"/>
</dbReference>
<reference evidence="6 7" key="1">
    <citation type="submission" date="2019-06" db="EMBL/GenBank/DDBJ databases">
        <title>Genome of Methylobacterium sp. 17Sr1-39.</title>
        <authorList>
            <person name="Seo T."/>
        </authorList>
    </citation>
    <scope>NUCLEOTIDE SEQUENCE [LARGE SCALE GENOMIC DNA]</scope>
    <source>
        <strain evidence="6 7">17Sr1-39</strain>
    </source>
</reference>
<dbReference type="Gene3D" id="1.10.10.60">
    <property type="entry name" value="Homeodomain-like"/>
    <property type="match status" value="1"/>
</dbReference>
<dbReference type="Pfam" id="PF12833">
    <property type="entry name" value="HTH_18"/>
    <property type="match status" value="1"/>
</dbReference>
<dbReference type="InterPro" id="IPR003313">
    <property type="entry name" value="AraC-bd"/>
</dbReference>
<evidence type="ECO:0000259" key="5">
    <source>
        <dbReference type="PROSITE" id="PS01124"/>
    </source>
</evidence>
<protein>
    <submittedName>
        <fullName evidence="6">Helix-turn-helix transcriptional regulator</fullName>
    </submittedName>
</protein>
<feature type="domain" description="HTH araC/xylS-type" evidence="5">
    <location>
        <begin position="165"/>
        <end position="262"/>
    </location>
</feature>
<dbReference type="AlphaFoldDB" id="A0A5C4LPL9"/>
<dbReference type="EMBL" id="VDDA01000001">
    <property type="protein sequence ID" value="TNC16368.1"/>
    <property type="molecule type" value="Genomic_DNA"/>
</dbReference>
<keyword evidence="3" id="KW-0238">DNA-binding</keyword>
<evidence type="ECO:0000313" key="6">
    <source>
        <dbReference type="EMBL" id="TNC16368.1"/>
    </source>
</evidence>
<keyword evidence="7" id="KW-1185">Reference proteome</keyword>
<dbReference type="PANTHER" id="PTHR11019">
    <property type="entry name" value="HTH-TYPE TRANSCRIPTIONAL REGULATOR NIMR"/>
    <property type="match status" value="1"/>
</dbReference>
<proteinExistence type="predicted"/>
<evidence type="ECO:0000256" key="1">
    <source>
        <dbReference type="ARBA" id="ARBA00022491"/>
    </source>
</evidence>
<sequence length="262" mass="29182">MTAIAATDWSETTGGPGIVVLAGRDDPDREFRLGTRDYPWHRHARGQLICIESGMLHVRTESGAWLLPPHRAGWMPPGILHQVGVHGVATGWTVLIAPPLTTTLPEAPKVVGVSELMRALVHRAVDWSETRTPEQDRQAGVLLDEVRHARPEHLHLPMPQDPRLKRIALAILNRPETRKTLDMWATWGGISPRSLRRLIVEETGLSFAQWAQQARLIRSLELLAQGNPVSVVSDRLGYETPSSFIAMFKRSFGVSPGRFFAD</sequence>
<dbReference type="InterPro" id="IPR018062">
    <property type="entry name" value="HTH_AraC-typ_CS"/>
</dbReference>
<dbReference type="PROSITE" id="PS00041">
    <property type="entry name" value="HTH_ARAC_FAMILY_1"/>
    <property type="match status" value="1"/>
</dbReference>
<evidence type="ECO:0000256" key="3">
    <source>
        <dbReference type="ARBA" id="ARBA00023125"/>
    </source>
</evidence>
<dbReference type="GO" id="GO:0003700">
    <property type="term" value="F:DNA-binding transcription factor activity"/>
    <property type="evidence" value="ECO:0007669"/>
    <property type="project" value="InterPro"/>
</dbReference>
<dbReference type="Pfam" id="PF02311">
    <property type="entry name" value="AraC_binding"/>
    <property type="match status" value="1"/>
</dbReference>
<dbReference type="FunFam" id="1.10.10.60:FF:000132">
    <property type="entry name" value="AraC family transcriptional regulator"/>
    <property type="match status" value="1"/>
</dbReference>
<gene>
    <name evidence="6" type="ORF">FF100_03730</name>
</gene>
<dbReference type="InterPro" id="IPR018060">
    <property type="entry name" value="HTH_AraC"/>
</dbReference>
<dbReference type="Proteomes" id="UP000305267">
    <property type="component" value="Unassembled WGS sequence"/>
</dbReference>
<dbReference type="Gene3D" id="2.60.120.10">
    <property type="entry name" value="Jelly Rolls"/>
    <property type="match status" value="1"/>
</dbReference>
<dbReference type="GO" id="GO:0043565">
    <property type="term" value="F:sequence-specific DNA binding"/>
    <property type="evidence" value="ECO:0007669"/>
    <property type="project" value="InterPro"/>
</dbReference>
<dbReference type="InterPro" id="IPR014710">
    <property type="entry name" value="RmlC-like_jellyroll"/>
</dbReference>
<comment type="caution">
    <text evidence="6">The sequence shown here is derived from an EMBL/GenBank/DDBJ whole genome shotgun (WGS) entry which is preliminary data.</text>
</comment>
<dbReference type="InterPro" id="IPR009057">
    <property type="entry name" value="Homeodomain-like_sf"/>
</dbReference>
<keyword evidence="4" id="KW-0804">Transcription</keyword>
<evidence type="ECO:0000256" key="2">
    <source>
        <dbReference type="ARBA" id="ARBA00023015"/>
    </source>
</evidence>
<name>A0A5C4LPL9_9HYPH</name>
<dbReference type="RefSeq" id="WP_139034181.1">
    <property type="nucleotide sequence ID" value="NZ_VDDA01000001.1"/>
</dbReference>
<dbReference type="SUPFAM" id="SSF51182">
    <property type="entry name" value="RmlC-like cupins"/>
    <property type="match status" value="1"/>
</dbReference>
<dbReference type="PROSITE" id="PS01124">
    <property type="entry name" value="HTH_ARAC_FAMILY_2"/>
    <property type="match status" value="1"/>
</dbReference>
<dbReference type="OrthoDB" id="9804543at2"/>
<evidence type="ECO:0000256" key="4">
    <source>
        <dbReference type="ARBA" id="ARBA00023163"/>
    </source>
</evidence>
<organism evidence="6 7">
    <name type="scientific">Methylobacterium terricola</name>
    <dbReference type="NCBI Taxonomy" id="2583531"/>
    <lineage>
        <taxon>Bacteria</taxon>
        <taxon>Pseudomonadati</taxon>
        <taxon>Pseudomonadota</taxon>
        <taxon>Alphaproteobacteria</taxon>
        <taxon>Hyphomicrobiales</taxon>
        <taxon>Methylobacteriaceae</taxon>
        <taxon>Methylobacterium</taxon>
    </lineage>
</organism>